<dbReference type="Proteomes" id="UP000824469">
    <property type="component" value="Unassembled WGS sequence"/>
</dbReference>
<proteinExistence type="predicted"/>
<feature type="region of interest" description="Disordered" evidence="1">
    <location>
        <begin position="109"/>
        <end position="154"/>
    </location>
</feature>
<feature type="non-terminal residue" evidence="2">
    <location>
        <position position="1"/>
    </location>
</feature>
<dbReference type="PANTHER" id="PTHR31286:SF180">
    <property type="entry name" value="OS10G0362600 PROTEIN"/>
    <property type="match status" value="1"/>
</dbReference>
<dbReference type="PANTHER" id="PTHR31286">
    <property type="entry name" value="GLYCINE-RICH CELL WALL STRUCTURAL PROTEIN 1.8-LIKE"/>
    <property type="match status" value="1"/>
</dbReference>
<dbReference type="InterPro" id="IPR040256">
    <property type="entry name" value="At4g02000-like"/>
</dbReference>
<organism evidence="2 3">
    <name type="scientific">Taxus chinensis</name>
    <name type="common">Chinese yew</name>
    <name type="synonym">Taxus wallichiana var. chinensis</name>
    <dbReference type="NCBI Taxonomy" id="29808"/>
    <lineage>
        <taxon>Eukaryota</taxon>
        <taxon>Viridiplantae</taxon>
        <taxon>Streptophyta</taxon>
        <taxon>Embryophyta</taxon>
        <taxon>Tracheophyta</taxon>
        <taxon>Spermatophyta</taxon>
        <taxon>Pinopsida</taxon>
        <taxon>Pinidae</taxon>
        <taxon>Conifers II</taxon>
        <taxon>Cupressales</taxon>
        <taxon>Taxaceae</taxon>
        <taxon>Taxus</taxon>
    </lineage>
</organism>
<evidence type="ECO:0000313" key="3">
    <source>
        <dbReference type="Proteomes" id="UP000824469"/>
    </source>
</evidence>
<protein>
    <recommendedName>
        <fullName evidence="4">Zinc knuckle CX2CX4HX4C domain-containing protein</fullName>
    </recommendedName>
</protein>
<dbReference type="AlphaFoldDB" id="A0AA38GU31"/>
<name>A0AA38GU31_TAXCH</name>
<comment type="caution">
    <text evidence="2">The sequence shown here is derived from an EMBL/GenBank/DDBJ whole genome shotgun (WGS) entry which is preliminary data.</text>
</comment>
<evidence type="ECO:0008006" key="4">
    <source>
        <dbReference type="Google" id="ProtNLM"/>
    </source>
</evidence>
<keyword evidence="3" id="KW-1185">Reference proteome</keyword>
<dbReference type="EMBL" id="JAHRHJ020000001">
    <property type="protein sequence ID" value="KAH9328943.1"/>
    <property type="molecule type" value="Genomic_DNA"/>
</dbReference>
<gene>
    <name evidence="2" type="ORF">KI387_001051</name>
</gene>
<reference evidence="2 3" key="1">
    <citation type="journal article" date="2021" name="Nat. Plants">
        <title>The Taxus genome provides insights into paclitaxel biosynthesis.</title>
        <authorList>
            <person name="Xiong X."/>
            <person name="Gou J."/>
            <person name="Liao Q."/>
            <person name="Li Y."/>
            <person name="Zhou Q."/>
            <person name="Bi G."/>
            <person name="Li C."/>
            <person name="Du R."/>
            <person name="Wang X."/>
            <person name="Sun T."/>
            <person name="Guo L."/>
            <person name="Liang H."/>
            <person name="Lu P."/>
            <person name="Wu Y."/>
            <person name="Zhang Z."/>
            <person name="Ro D.K."/>
            <person name="Shang Y."/>
            <person name="Huang S."/>
            <person name="Yan J."/>
        </authorList>
    </citation>
    <scope>NUCLEOTIDE SEQUENCE [LARGE SCALE GENOMIC DNA]</scope>
    <source>
        <strain evidence="2">Ta-2019</strain>
    </source>
</reference>
<accession>A0AA38GU31</accession>
<evidence type="ECO:0000256" key="1">
    <source>
        <dbReference type="SAM" id="MobiDB-lite"/>
    </source>
</evidence>
<sequence length="154" mass="17251">FWDEKFLTTIGGTLGKTLAIDTKMTLYEYTMYAHILVDMNTSMDFPASVDLLVEDRIWSQNLDYEGFPFRCKTCFSLGHLDVDCINGKKHASRHTSWWKNADPSLLVINNHSDSESKDGSANEDLALVEEEASPLSNNVEETNEVGISPSVGQQ</sequence>
<evidence type="ECO:0000313" key="2">
    <source>
        <dbReference type="EMBL" id="KAH9328943.1"/>
    </source>
</evidence>